<dbReference type="GO" id="GO:0030983">
    <property type="term" value="F:mismatched DNA binding"/>
    <property type="evidence" value="ECO:0007669"/>
    <property type="project" value="InterPro"/>
</dbReference>
<keyword evidence="11" id="KW-0175">Coiled coil</keyword>
<evidence type="ECO:0000313" key="14">
    <source>
        <dbReference type="Proteomes" id="UP000637906"/>
    </source>
</evidence>
<protein>
    <recommendedName>
        <fullName evidence="2 9">DNA mismatch repair protein MutS</fullName>
    </recommendedName>
</protein>
<dbReference type="FunFam" id="3.40.50.300:FF:000870">
    <property type="entry name" value="MutS protein homolog 4"/>
    <property type="match status" value="1"/>
</dbReference>
<dbReference type="Gene3D" id="3.40.50.300">
    <property type="entry name" value="P-loop containing nucleotide triphosphate hydrolases"/>
    <property type="match status" value="1"/>
</dbReference>
<dbReference type="PROSITE" id="PS00486">
    <property type="entry name" value="DNA_MISMATCH_REPAIR_2"/>
    <property type="match status" value="1"/>
</dbReference>
<dbReference type="InterPro" id="IPR036187">
    <property type="entry name" value="DNA_mismatch_repair_MutS_sf"/>
</dbReference>
<dbReference type="Pfam" id="PF05188">
    <property type="entry name" value="MutS_II"/>
    <property type="match status" value="1"/>
</dbReference>
<dbReference type="Pfam" id="PF00488">
    <property type="entry name" value="MutS_V"/>
    <property type="match status" value="1"/>
</dbReference>
<dbReference type="PIRSF" id="PIRSF037677">
    <property type="entry name" value="DNA_mis_repair_Msh6"/>
    <property type="match status" value="1"/>
</dbReference>
<dbReference type="Gene3D" id="3.40.1170.10">
    <property type="entry name" value="DNA repair protein MutS, domain I"/>
    <property type="match status" value="1"/>
</dbReference>
<evidence type="ECO:0000256" key="11">
    <source>
        <dbReference type="SAM" id="Coils"/>
    </source>
</evidence>
<feature type="coiled-coil region" evidence="11">
    <location>
        <begin position="509"/>
        <end position="536"/>
    </location>
</feature>
<dbReference type="CDD" id="cd03284">
    <property type="entry name" value="ABC_MutS1"/>
    <property type="match status" value="1"/>
</dbReference>
<evidence type="ECO:0000313" key="13">
    <source>
        <dbReference type="EMBL" id="GHM59066.1"/>
    </source>
</evidence>
<dbReference type="InterPro" id="IPR027417">
    <property type="entry name" value="P-loop_NTPase"/>
</dbReference>
<dbReference type="InterPro" id="IPR017261">
    <property type="entry name" value="DNA_mismatch_repair_MutS/MSH"/>
</dbReference>
<dbReference type="AlphaFoldDB" id="A0A8J3HVH5"/>
<dbReference type="InterPro" id="IPR000432">
    <property type="entry name" value="DNA_mismatch_repair_MutS_C"/>
</dbReference>
<comment type="similarity">
    <text evidence="1 9 10">Belongs to the DNA mismatch repair MutS family.</text>
</comment>
<evidence type="ECO:0000256" key="8">
    <source>
        <dbReference type="ARBA" id="ARBA00024647"/>
    </source>
</evidence>
<dbReference type="HAMAP" id="MF_00096">
    <property type="entry name" value="MutS"/>
    <property type="match status" value="1"/>
</dbReference>
<dbReference type="EMBL" id="BNGU01000002">
    <property type="protein sequence ID" value="GHM59066.1"/>
    <property type="molecule type" value="Genomic_DNA"/>
</dbReference>
<dbReference type="Pfam" id="PF05190">
    <property type="entry name" value="MutS_IV"/>
    <property type="match status" value="1"/>
</dbReference>
<dbReference type="SMART" id="SM00533">
    <property type="entry name" value="MUTSd"/>
    <property type="match status" value="1"/>
</dbReference>
<evidence type="ECO:0000256" key="1">
    <source>
        <dbReference type="ARBA" id="ARBA00006271"/>
    </source>
</evidence>
<keyword evidence="7 9" id="KW-0234">DNA repair</keyword>
<organism evidence="13 14">
    <name type="scientific">Candidatus Mesenet longicola</name>
    <dbReference type="NCBI Taxonomy" id="1892558"/>
    <lineage>
        <taxon>Bacteria</taxon>
        <taxon>Pseudomonadati</taxon>
        <taxon>Pseudomonadota</taxon>
        <taxon>Alphaproteobacteria</taxon>
        <taxon>Rickettsiales</taxon>
        <taxon>Anaplasmataceae</taxon>
        <taxon>Candidatus Mesenet</taxon>
    </lineage>
</organism>
<dbReference type="SUPFAM" id="SSF48334">
    <property type="entry name" value="DNA repair protein MutS, domain III"/>
    <property type="match status" value="1"/>
</dbReference>
<accession>A0A8J3HVH5</accession>
<gene>
    <name evidence="9 13" type="primary">mutS</name>
    <name evidence="13" type="ORF">sL5_00590</name>
</gene>
<evidence type="ECO:0000256" key="10">
    <source>
        <dbReference type="RuleBase" id="RU003756"/>
    </source>
</evidence>
<reference evidence="13 14" key="1">
    <citation type="journal article" date="2021" name="Microb. Ecol.">
        <title>Candidatus Mesenet longicola: Novel Endosymbionts of Brontispa longissima that Induce Cytoplasmic Incompatibility.</title>
        <authorList>
            <person name="Takano S."/>
            <person name="Gotoh Y."/>
            <person name="Hayashi T."/>
        </authorList>
    </citation>
    <scope>NUCLEOTIDE SEQUENCE [LARGE SCALE GENOMIC DNA]</scope>
    <source>
        <strain evidence="13">L5</strain>
    </source>
</reference>
<dbReference type="Proteomes" id="UP000637906">
    <property type="component" value="Unassembled WGS sequence"/>
</dbReference>
<dbReference type="SUPFAM" id="SSF53150">
    <property type="entry name" value="DNA repair protein MutS, domain II"/>
    <property type="match status" value="1"/>
</dbReference>
<dbReference type="InterPro" id="IPR007696">
    <property type="entry name" value="DNA_mismatch_repair_MutS_core"/>
</dbReference>
<dbReference type="GO" id="GO:0003684">
    <property type="term" value="F:damaged DNA binding"/>
    <property type="evidence" value="ECO:0007669"/>
    <property type="project" value="UniProtKB-UniRule"/>
</dbReference>
<dbReference type="InterPro" id="IPR007695">
    <property type="entry name" value="DNA_mismatch_repair_MutS-lik_N"/>
</dbReference>
<dbReference type="FunFam" id="3.40.1170.10:FF:000001">
    <property type="entry name" value="DNA mismatch repair protein MutS"/>
    <property type="match status" value="1"/>
</dbReference>
<sequence>MTLITEKKVTPVMQNYLSLKKDYNDYLLFYRLGDFYELFFDDAIKAAKVLNIVLTKRGYYDGKEIPMCGVPAHSSESYLHKLISLGFKVVICDQLETAEEAKKRGHKSVIRRDVVRIVTPGTIIEDTLLEDKSSNYLACIVYDKKKYSIAWVDISTGEFFYSSTNSDNLSSDLLRISPKELLISDRMLDYNEEIKSILKDYKLSLTEHAESFFECSKANKTLLEFYNLQSLKALGNFTELEIAACGSVLEYVKITQKGRLPRLEYPKAFKQQRFMLIDTSARKNLELFTTQFGEKEGSLLKAIDHTVTASGGRLLKQTLSSPFISPEVINTKLKAVEFFVKNNTTCKQIREILKNIPDIERILSRLLLGRGSPKDMYLLSLSFDKIKKLSKTLSSINEHEIKLICKNLGKHEALFNVLDEALIANNIGNARDGGFIKPKYNSELDKLLYIQNNANQLLDKLRDSYRNLTKIGTLKISYNNIIGYYVEVSANHKIDQDIFIHRQSLANCLRYTTTELKELENKIITAREEAINLEIKIFGQLCARIAEESQQIALTAHVIAELDLTTAFAELAMQNNYVKPIIDDSYAFDIVKGRHPVIGVNNKFVANNINLAGQQRIYLVTGPNMAGKSTFLRQNALIAILAQMGSFVPAEYAHIGIIDKIFSRVGASDNITVGYSTFMVEMIETASIINQATERSLVILDEIGRGTGIHDGLSIAQAVIEHLHNINKCRAIFATHYHELSKVSAYLNNLKCFYVKVKEWDGKIIFLHEISEGVADESYGIHVAKLAGFPDSILKRANEIMKELTS</sequence>
<evidence type="ECO:0000256" key="5">
    <source>
        <dbReference type="ARBA" id="ARBA00022840"/>
    </source>
</evidence>
<proteinExistence type="inferred from homology"/>
<dbReference type="Pfam" id="PF01624">
    <property type="entry name" value="MutS_I"/>
    <property type="match status" value="1"/>
</dbReference>
<dbReference type="Pfam" id="PF05192">
    <property type="entry name" value="MutS_III"/>
    <property type="match status" value="1"/>
</dbReference>
<dbReference type="SMART" id="SM00534">
    <property type="entry name" value="MUTSac"/>
    <property type="match status" value="1"/>
</dbReference>
<dbReference type="PANTHER" id="PTHR11361:SF34">
    <property type="entry name" value="DNA MISMATCH REPAIR PROTEIN MSH1, MITOCHONDRIAL"/>
    <property type="match status" value="1"/>
</dbReference>
<dbReference type="InterPro" id="IPR045076">
    <property type="entry name" value="MutS"/>
</dbReference>
<evidence type="ECO:0000259" key="12">
    <source>
        <dbReference type="PROSITE" id="PS00486"/>
    </source>
</evidence>
<feature type="binding site" evidence="9">
    <location>
        <begin position="622"/>
        <end position="629"/>
    </location>
    <ligand>
        <name>ATP</name>
        <dbReference type="ChEBI" id="CHEBI:30616"/>
    </ligand>
</feature>
<dbReference type="GO" id="GO:0140664">
    <property type="term" value="F:ATP-dependent DNA damage sensor activity"/>
    <property type="evidence" value="ECO:0007669"/>
    <property type="project" value="InterPro"/>
</dbReference>
<comment type="function">
    <text evidence="8 9">This protein is involved in the repair of mismatches in DNA. It is possible that it carries out the mismatch recognition step. This protein has a weak ATPase activity.</text>
</comment>
<evidence type="ECO:0000256" key="7">
    <source>
        <dbReference type="ARBA" id="ARBA00023204"/>
    </source>
</evidence>
<keyword evidence="5 9" id="KW-0067">ATP-binding</keyword>
<dbReference type="Gene3D" id="3.30.420.110">
    <property type="entry name" value="MutS, connector domain"/>
    <property type="match status" value="1"/>
</dbReference>
<evidence type="ECO:0000256" key="3">
    <source>
        <dbReference type="ARBA" id="ARBA00022741"/>
    </source>
</evidence>
<keyword evidence="3 9" id="KW-0547">Nucleotide-binding</keyword>
<dbReference type="InterPro" id="IPR007860">
    <property type="entry name" value="DNA_mmatch_repair_MutS_con_dom"/>
</dbReference>
<dbReference type="InterPro" id="IPR007861">
    <property type="entry name" value="DNA_mismatch_repair_MutS_clamp"/>
</dbReference>
<dbReference type="PANTHER" id="PTHR11361">
    <property type="entry name" value="DNA MISMATCH REPAIR PROTEIN MUTS FAMILY MEMBER"/>
    <property type="match status" value="1"/>
</dbReference>
<dbReference type="InterPro" id="IPR016151">
    <property type="entry name" value="DNA_mismatch_repair_MutS_N"/>
</dbReference>
<dbReference type="SUPFAM" id="SSF55271">
    <property type="entry name" value="DNA repair protein MutS, domain I"/>
    <property type="match status" value="1"/>
</dbReference>
<dbReference type="SUPFAM" id="SSF52540">
    <property type="entry name" value="P-loop containing nucleoside triphosphate hydrolases"/>
    <property type="match status" value="1"/>
</dbReference>
<dbReference type="GO" id="GO:0005524">
    <property type="term" value="F:ATP binding"/>
    <property type="evidence" value="ECO:0007669"/>
    <property type="project" value="UniProtKB-UniRule"/>
</dbReference>
<keyword evidence="6 9" id="KW-0238">DNA-binding</keyword>
<feature type="domain" description="DNA mismatch repair proteins mutS family" evidence="12">
    <location>
        <begin position="696"/>
        <end position="712"/>
    </location>
</feature>
<keyword evidence="14" id="KW-1185">Reference proteome</keyword>
<dbReference type="Gene3D" id="1.10.1420.10">
    <property type="match status" value="2"/>
</dbReference>
<dbReference type="GO" id="GO:0006298">
    <property type="term" value="P:mismatch repair"/>
    <property type="evidence" value="ECO:0007669"/>
    <property type="project" value="UniProtKB-UniRule"/>
</dbReference>
<dbReference type="NCBIfam" id="TIGR01070">
    <property type="entry name" value="mutS1"/>
    <property type="match status" value="1"/>
</dbReference>
<evidence type="ECO:0000256" key="9">
    <source>
        <dbReference type="HAMAP-Rule" id="MF_00096"/>
    </source>
</evidence>
<evidence type="ECO:0000256" key="6">
    <source>
        <dbReference type="ARBA" id="ARBA00023125"/>
    </source>
</evidence>
<dbReference type="NCBIfam" id="NF003810">
    <property type="entry name" value="PRK05399.1"/>
    <property type="match status" value="1"/>
</dbReference>
<keyword evidence="4 9" id="KW-0227">DNA damage</keyword>
<evidence type="ECO:0000256" key="2">
    <source>
        <dbReference type="ARBA" id="ARBA00021982"/>
    </source>
</evidence>
<evidence type="ECO:0000256" key="4">
    <source>
        <dbReference type="ARBA" id="ARBA00022763"/>
    </source>
</evidence>
<dbReference type="InterPro" id="IPR005748">
    <property type="entry name" value="DNA_mismatch_repair_MutS"/>
</dbReference>
<dbReference type="InterPro" id="IPR036678">
    <property type="entry name" value="MutS_con_dom_sf"/>
</dbReference>
<name>A0A8J3HVH5_9RICK</name>
<comment type="caution">
    <text evidence="13">The sequence shown here is derived from an EMBL/GenBank/DDBJ whole genome shotgun (WGS) entry which is preliminary data.</text>
</comment>